<dbReference type="GeneID" id="301442644"/>
<reference evidence="2 3" key="1">
    <citation type="submission" date="2018-07" db="EMBL/GenBank/DDBJ databases">
        <title>Genomic Encyclopedia of Type Strains, Phase IV (KMG-IV): sequencing the most valuable type-strain genomes for metagenomic binning, comparative biology and taxonomic classification.</title>
        <authorList>
            <person name="Goeker M."/>
        </authorList>
    </citation>
    <scope>NUCLEOTIDE SEQUENCE [LARGE SCALE GENOMIC DNA]</scope>
    <source>
        <strain evidence="2 3">DSM 7466</strain>
    </source>
</reference>
<gene>
    <name evidence="2" type="ORF">C7452_0462</name>
</gene>
<keyword evidence="1" id="KW-1133">Transmembrane helix</keyword>
<name>A0A371ND65_9EURY</name>
<protein>
    <submittedName>
        <fullName evidence="2">Uncharacterized protein</fullName>
    </submittedName>
</protein>
<evidence type="ECO:0000313" key="2">
    <source>
        <dbReference type="EMBL" id="REE28451.1"/>
    </source>
</evidence>
<sequence length="194" mass="22152">MIENRITDALNEGKSVAVHYKDVGEYMELDTGHKKIYLENVNPAKEVAAEILSEFSTASRNTIYKKYTTNEIVQEIRKKTKNRNILIVFNDLQQTSKSSVRVFLDIMENLQILCSIRGGTKKHHNRLLKKLVIMKDPEDEVIDITLPIVIFAGSIAFMAYLKIALSLSGFMAYIVLASIWFATIIARTLLWIKK</sequence>
<dbReference type="AlphaFoldDB" id="A0A371ND65"/>
<evidence type="ECO:0000256" key="1">
    <source>
        <dbReference type="SAM" id="Phobius"/>
    </source>
</evidence>
<keyword evidence="3" id="KW-1185">Reference proteome</keyword>
<organism evidence="2 3">
    <name type="scientific">Methanothermobacter defluvii</name>
    <dbReference type="NCBI Taxonomy" id="49339"/>
    <lineage>
        <taxon>Archaea</taxon>
        <taxon>Methanobacteriati</taxon>
        <taxon>Methanobacteriota</taxon>
        <taxon>Methanomada group</taxon>
        <taxon>Methanobacteria</taxon>
        <taxon>Methanobacteriales</taxon>
        <taxon>Methanobacteriaceae</taxon>
        <taxon>Methanothermobacter</taxon>
    </lineage>
</organism>
<accession>A0A371ND65</accession>
<dbReference type="RefSeq" id="WP_074359229.1">
    <property type="nucleotide sequence ID" value="NZ_QREL01000001.1"/>
</dbReference>
<proteinExistence type="predicted"/>
<keyword evidence="1" id="KW-0812">Transmembrane</keyword>
<keyword evidence="1" id="KW-0472">Membrane</keyword>
<feature type="transmembrane region" description="Helical" evidence="1">
    <location>
        <begin position="144"/>
        <end position="164"/>
    </location>
</feature>
<dbReference type="SMR" id="A0A371ND65"/>
<evidence type="ECO:0000313" key="3">
    <source>
        <dbReference type="Proteomes" id="UP000256864"/>
    </source>
</evidence>
<dbReference type="Proteomes" id="UP000256864">
    <property type="component" value="Unassembled WGS sequence"/>
</dbReference>
<comment type="caution">
    <text evidence="2">The sequence shown here is derived from an EMBL/GenBank/DDBJ whole genome shotgun (WGS) entry which is preliminary data.</text>
</comment>
<dbReference type="EMBL" id="QREL01000001">
    <property type="protein sequence ID" value="REE28451.1"/>
    <property type="molecule type" value="Genomic_DNA"/>
</dbReference>
<feature type="transmembrane region" description="Helical" evidence="1">
    <location>
        <begin position="170"/>
        <end position="192"/>
    </location>
</feature>